<feature type="domain" description="Phosphoacetylglucosamine mutase AMG1" evidence="8">
    <location>
        <begin position="510"/>
        <end position="666"/>
    </location>
</feature>
<dbReference type="InterPro" id="IPR036900">
    <property type="entry name" value="A-D-PHexomutase_C_sf"/>
</dbReference>
<evidence type="ECO:0000259" key="9">
    <source>
        <dbReference type="Pfam" id="PF21405"/>
    </source>
</evidence>
<dbReference type="Pfam" id="PF00408">
    <property type="entry name" value="PGM_PMM_IV"/>
    <property type="match status" value="1"/>
</dbReference>
<feature type="domain" description="Alpha-D-phosphohexomutase C-terminal" evidence="6">
    <location>
        <begin position="729"/>
        <end position="765"/>
    </location>
</feature>
<evidence type="ECO:0000256" key="3">
    <source>
        <dbReference type="ARBA" id="ARBA00022723"/>
    </source>
</evidence>
<dbReference type="GO" id="GO:0005975">
    <property type="term" value="P:carbohydrate metabolic process"/>
    <property type="evidence" value="ECO:0007669"/>
    <property type="project" value="InterPro"/>
</dbReference>
<dbReference type="Gene3D" id="3.40.120.10">
    <property type="entry name" value="Alpha-D-Glucose-1,6-Bisphosphate, subunit A, domain 3"/>
    <property type="match status" value="2"/>
</dbReference>
<evidence type="ECO:0000313" key="11">
    <source>
        <dbReference type="Proteomes" id="UP000220158"/>
    </source>
</evidence>
<organism evidence="10 11">
    <name type="scientific">Plasmodium relictum</name>
    <dbReference type="NCBI Taxonomy" id="85471"/>
    <lineage>
        <taxon>Eukaryota</taxon>
        <taxon>Sar</taxon>
        <taxon>Alveolata</taxon>
        <taxon>Apicomplexa</taxon>
        <taxon>Aconoidasida</taxon>
        <taxon>Haemosporida</taxon>
        <taxon>Plasmodiidae</taxon>
        <taxon>Plasmodium</taxon>
        <taxon>Plasmodium (Haemamoeba)</taxon>
    </lineage>
</organism>
<evidence type="ECO:0000259" key="8">
    <source>
        <dbReference type="Pfam" id="PF21404"/>
    </source>
</evidence>
<gene>
    <name evidence="10" type="primary">PAGM</name>
    <name evidence="10" type="ORF">PRELSG_0927200</name>
</gene>
<keyword evidence="5" id="KW-0413">Isomerase</keyword>
<dbReference type="RefSeq" id="XP_028533177.1">
    <property type="nucleotide sequence ID" value="XM_028676716.1"/>
</dbReference>
<reference evidence="10 11" key="1">
    <citation type="submission" date="2015-04" db="EMBL/GenBank/DDBJ databases">
        <authorList>
            <consortium name="Pathogen Informatics"/>
        </authorList>
    </citation>
    <scope>NUCLEOTIDE SEQUENCE [LARGE SCALE GENOMIC DNA]</scope>
    <source>
        <strain evidence="10 11">SGS1</strain>
    </source>
</reference>
<keyword evidence="11" id="KW-1185">Reference proteome</keyword>
<dbReference type="Gene3D" id="3.30.310.50">
    <property type="entry name" value="Alpha-D-phosphohexomutase, C-terminal domain"/>
    <property type="match status" value="1"/>
</dbReference>
<sequence>MKNIKESLFYVKIKPCIEKYLPSYTIEENIKFESSLEFSYGNSGFRDKFETKSCDLLNALSKSGIFIGILFIKYNYEIIKKYNILDHILINEKKEYYNFHNKENIKWKNVGMIITASHNPHNENGVKILDYKGKQISELYEQYLIDLVNNHLRYLEKNKNCSIDDILDNIINYIAYIFEKETNLDIFDNKVFNNIKILDDIIYNCNIHNKLKANVCIGFDTRNSGLTLNNIIIESLNCLNIYKCINNMCYITTPCLHFIINFLNNIFDDDKIDTTIIKIDDYSIHKKKNDLDYLKQFKLENNNLVRNLYYLKNSNNISNGDVNKLSTLDINKDILSNSKFHDNYFHLYAYNSDQFYFDYFIYLFEDLYNYINEAFDQILINNRKEEKIYVDCSNGVASLKIDNFNSVFKILNKRIIKINYIKEEDNILNLNCGSDYVYSKKKLPVNAPSREINCKFCTFDGDADRILYFFIDENQNEYNHYTNDLIGKNTLNNNSLNENKIKDNNIVILDGPKIICLFLNCIIKILLHIKINKKELNAEKDIEKININIIQTAYVNTASIHYLNNVKKKVNEQIEIFQYINLNIICTKTGIKHLDNIARKSSIGIFFEPNGHGTIYTDINQLNEWAKKLYINKDKYFIALKKYLLFFNQTAGDAVIDFLAIELSLSFLNLTIKEWDNFYKPFPSLYINIMCPKYILKKLKTHPHNEQYLIEPKCLQQKIDKVINQVGSKNARCFIRPSGTESLIRIFAEAETFTEMNEILEKVKEITYEYLNENQNLYE</sequence>
<feature type="domain" description="Alpha-D-phosphohexomutase alpha/beta/alpha" evidence="7">
    <location>
        <begin position="110"/>
        <end position="150"/>
    </location>
</feature>
<accession>A0A1J1H5G3</accession>
<protein>
    <submittedName>
        <fullName evidence="10">Phosphoacetylglucosamine mutase, putative</fullName>
    </submittedName>
</protein>
<dbReference type="SUPFAM" id="SSF55957">
    <property type="entry name" value="Phosphoglucomutase, C-terminal domain"/>
    <property type="match status" value="1"/>
</dbReference>
<dbReference type="OrthoDB" id="1928at2759"/>
<dbReference type="Pfam" id="PF21404">
    <property type="entry name" value="AMG1_III"/>
    <property type="match status" value="1"/>
</dbReference>
<dbReference type="GO" id="GO:0006048">
    <property type="term" value="P:UDP-N-acetylglucosamine biosynthetic process"/>
    <property type="evidence" value="ECO:0007669"/>
    <property type="project" value="TreeGrafter"/>
</dbReference>
<dbReference type="InterPro" id="IPR005843">
    <property type="entry name" value="A-D-PHexomutase_C"/>
</dbReference>
<dbReference type="AlphaFoldDB" id="A0A1J1H5G3"/>
<dbReference type="Pfam" id="PF21405">
    <property type="entry name" value="AMG1_II"/>
    <property type="match status" value="1"/>
</dbReference>
<comment type="similarity">
    <text evidence="2">Belongs to the phosphohexose mutase family.</text>
</comment>
<dbReference type="InterPro" id="IPR016066">
    <property type="entry name" value="A-D-PHexomutase_CS"/>
</dbReference>
<proteinExistence type="inferred from homology"/>
<evidence type="ECO:0000256" key="4">
    <source>
        <dbReference type="ARBA" id="ARBA00022842"/>
    </source>
</evidence>
<dbReference type="InterPro" id="IPR005844">
    <property type="entry name" value="A-D-PHexomutase_a/b/a-I"/>
</dbReference>
<dbReference type="Pfam" id="PF02878">
    <property type="entry name" value="PGM_PMM_I"/>
    <property type="match status" value="1"/>
</dbReference>
<keyword evidence="3" id="KW-0479">Metal-binding</keyword>
<dbReference type="GO" id="GO:0000287">
    <property type="term" value="F:magnesium ion binding"/>
    <property type="evidence" value="ECO:0007669"/>
    <property type="project" value="InterPro"/>
</dbReference>
<evidence type="ECO:0000256" key="5">
    <source>
        <dbReference type="ARBA" id="ARBA00023235"/>
    </source>
</evidence>
<dbReference type="PROSITE" id="PS00710">
    <property type="entry name" value="PGM_PMM"/>
    <property type="match status" value="1"/>
</dbReference>
<dbReference type="InterPro" id="IPR016055">
    <property type="entry name" value="A-D-PHexomutase_a/b/a-I/II/III"/>
</dbReference>
<evidence type="ECO:0000259" key="7">
    <source>
        <dbReference type="Pfam" id="PF02878"/>
    </source>
</evidence>
<dbReference type="InterPro" id="IPR049023">
    <property type="entry name" value="AMG1_II"/>
</dbReference>
<evidence type="ECO:0000256" key="2">
    <source>
        <dbReference type="ARBA" id="ARBA00010231"/>
    </source>
</evidence>
<dbReference type="VEuPathDB" id="PlasmoDB:PRELSG_0927200"/>
<feature type="domain" description="Phosphoacetylglucosamine mutase AMG1" evidence="9">
    <location>
        <begin position="352"/>
        <end position="466"/>
    </location>
</feature>
<keyword evidence="4" id="KW-0460">Magnesium</keyword>
<dbReference type="EMBL" id="LN835304">
    <property type="protein sequence ID" value="CRH00172.1"/>
    <property type="molecule type" value="Genomic_DNA"/>
</dbReference>
<dbReference type="PANTHER" id="PTHR45955:SF1">
    <property type="entry name" value="PHOSPHOACETYLGLUCOSAMINE MUTASE"/>
    <property type="match status" value="1"/>
</dbReference>
<name>A0A1J1H5G3_PLARL</name>
<evidence type="ECO:0000313" key="10">
    <source>
        <dbReference type="EMBL" id="CRH00172.1"/>
    </source>
</evidence>
<dbReference type="GO" id="GO:0004610">
    <property type="term" value="F:phosphoacetylglucosamine mutase activity"/>
    <property type="evidence" value="ECO:0007669"/>
    <property type="project" value="TreeGrafter"/>
</dbReference>
<dbReference type="SUPFAM" id="SSF53738">
    <property type="entry name" value="Phosphoglucomutase, first 3 domains"/>
    <property type="match status" value="3"/>
</dbReference>
<evidence type="ECO:0000256" key="1">
    <source>
        <dbReference type="ARBA" id="ARBA00001946"/>
    </source>
</evidence>
<dbReference type="PANTHER" id="PTHR45955">
    <property type="entry name" value="PHOSPHOACETYLGLUCOSAMINE MUTASE"/>
    <property type="match status" value="1"/>
</dbReference>
<dbReference type="GeneID" id="39736284"/>
<comment type="cofactor">
    <cofactor evidence="1">
        <name>Mg(2+)</name>
        <dbReference type="ChEBI" id="CHEBI:18420"/>
    </cofactor>
</comment>
<dbReference type="Proteomes" id="UP000220158">
    <property type="component" value="Chromosome 9"/>
</dbReference>
<dbReference type="KEGG" id="prel:PRELSG_0927200"/>
<evidence type="ECO:0000259" key="6">
    <source>
        <dbReference type="Pfam" id="PF00408"/>
    </source>
</evidence>
<dbReference type="InterPro" id="IPR049022">
    <property type="entry name" value="AMG1_III"/>
</dbReference>